<proteinExistence type="predicted"/>
<organism evidence="3 4">
    <name type="scientific">Roseburia porci</name>
    <dbReference type="NCBI Taxonomy" id="2605790"/>
    <lineage>
        <taxon>Bacteria</taxon>
        <taxon>Bacillati</taxon>
        <taxon>Bacillota</taxon>
        <taxon>Clostridia</taxon>
        <taxon>Lachnospirales</taxon>
        <taxon>Lachnospiraceae</taxon>
        <taxon>Roseburia</taxon>
    </lineage>
</organism>
<dbReference type="InterPro" id="IPR035421">
    <property type="entry name" value="Terminase_6C"/>
</dbReference>
<evidence type="ECO:0000259" key="2">
    <source>
        <dbReference type="Pfam" id="PF17289"/>
    </source>
</evidence>
<dbReference type="Proteomes" id="UP000474024">
    <property type="component" value="Unassembled WGS sequence"/>
</dbReference>
<accession>A0A6L5YT70</accession>
<dbReference type="InterPro" id="IPR027417">
    <property type="entry name" value="P-loop_NTPase"/>
</dbReference>
<dbReference type="RefSeq" id="WP_154430723.1">
    <property type="nucleotide sequence ID" value="NZ_VUNI01000025.1"/>
</dbReference>
<evidence type="ECO:0000313" key="3">
    <source>
        <dbReference type="EMBL" id="MST75753.1"/>
    </source>
</evidence>
<reference evidence="3 4" key="1">
    <citation type="submission" date="2019-08" db="EMBL/GenBank/DDBJ databases">
        <title>In-depth cultivation of the pig gut microbiome towards novel bacterial diversity and tailored functional studies.</title>
        <authorList>
            <person name="Wylensek D."/>
            <person name="Hitch T.C.A."/>
            <person name="Clavel T."/>
        </authorList>
    </citation>
    <scope>NUCLEOTIDE SEQUENCE [LARGE SCALE GENOMIC DNA]</scope>
    <source>
        <strain evidence="3 4">MUC/MUC-530-WT-4D</strain>
    </source>
</reference>
<dbReference type="EMBL" id="VUNI01000025">
    <property type="protein sequence ID" value="MST75753.1"/>
    <property type="molecule type" value="Genomic_DNA"/>
</dbReference>
<feature type="domain" description="Terminase large subunit gp17-like C-terminal" evidence="2">
    <location>
        <begin position="356"/>
        <end position="512"/>
    </location>
</feature>
<dbReference type="Pfam" id="PF17289">
    <property type="entry name" value="Terminase_6C"/>
    <property type="match status" value="1"/>
</dbReference>
<dbReference type="Gene3D" id="3.40.50.300">
    <property type="entry name" value="P-loop containing nucleotide triphosphate hydrolases"/>
    <property type="match status" value="1"/>
</dbReference>
<gene>
    <name evidence="3" type="ORF">FYJ75_12250</name>
</gene>
<protein>
    <submittedName>
        <fullName evidence="3">Terminase</fullName>
    </submittedName>
</protein>
<name>A0A6L5YT70_9FIRM</name>
<evidence type="ECO:0000313" key="4">
    <source>
        <dbReference type="Proteomes" id="UP000474024"/>
    </source>
</evidence>
<keyword evidence="4" id="KW-1185">Reference proteome</keyword>
<comment type="caution">
    <text evidence="3">The sequence shown here is derived from an EMBL/GenBank/DDBJ whole genome shotgun (WGS) entry which is preliminary data.</text>
</comment>
<sequence length="528" mass="60210">MSISLDTAKKLNWLWKDENKIAWIETFIKITDKETHTVPFILTDEQRNLVENLAHKNIISKSRQCGISSITLALSIRQSVIYPNTTCVLISHTQTSTNAVFEKLKQQFYSLPDWLRPNLLTNNRQALTFENGSSIVCMTCGNRPIGRGSTYNGIVHLSEFAFYKNQQEQLTSIMQAVTSSATVIIESTSNGYNEYSSLFLGAKNGENDWKPFFFNFINGRALFKPQYDEAVRLYKARHNGKMLTECDYDEEELQLAKLGMTPEQAVWRRGKIAESSLESFHVEYPATPEQSFVATGSAVVYDNAKVVKLQQALVEQKVKPLSVDKIVGLPQILRTYVQNKSLDIYAVPKRGMKYTIGIDVSEGLGGKHDYSTMFVMDKDGEQVAEFHNNKVQPYLYADICNAVGRFYNKALLCVEKASGGHSVIERLRYEHKYMNMVKYKTYDEYNRAVWKVGFDTNNKTKSIAVNDSREWFDKGMVRIMSNNLLEEMKTFVAEENGSFNAVTGCHDDLVSAFWLCIQGMKSGFWYPF</sequence>
<dbReference type="AlphaFoldDB" id="A0A6L5YT70"/>
<evidence type="ECO:0000256" key="1">
    <source>
        <dbReference type="ARBA" id="ARBA00022612"/>
    </source>
</evidence>
<dbReference type="Gene3D" id="3.30.420.240">
    <property type="match status" value="1"/>
</dbReference>
<keyword evidence="1" id="KW-1188">Viral release from host cell</keyword>